<dbReference type="InParanoid" id="A0A061EHK4"/>
<keyword evidence="1" id="KW-0472">Membrane</keyword>
<evidence type="ECO:0000313" key="2">
    <source>
        <dbReference type="EMBL" id="EOY03892.1"/>
    </source>
</evidence>
<evidence type="ECO:0000256" key="1">
    <source>
        <dbReference type="SAM" id="Phobius"/>
    </source>
</evidence>
<accession>A0A061EHK4</accession>
<sequence>MVQVKLEKHHLTYRLDRIYCVCNAQFAHEAEGESNACLKNRTNYHSNIFTNTGNTTINLILASTIYFLVQGPIFMFFHNENQKQFRRRIITVLS</sequence>
<reference evidence="2 3" key="1">
    <citation type="journal article" date="2013" name="Genome Biol.">
        <title>The genome sequence of the most widely cultivated cacao type and its use to identify candidate genes regulating pod color.</title>
        <authorList>
            <person name="Motamayor J.C."/>
            <person name="Mockaitis K."/>
            <person name="Schmutz J."/>
            <person name="Haiminen N."/>
            <person name="Iii D.L."/>
            <person name="Cornejo O."/>
            <person name="Findley S.D."/>
            <person name="Zheng P."/>
            <person name="Utro F."/>
            <person name="Royaert S."/>
            <person name="Saski C."/>
            <person name="Jenkins J."/>
            <person name="Podicheti R."/>
            <person name="Zhao M."/>
            <person name="Scheffler B.E."/>
            <person name="Stack J.C."/>
            <person name="Feltus F.A."/>
            <person name="Mustiga G.M."/>
            <person name="Amores F."/>
            <person name="Phillips W."/>
            <person name="Marelli J.P."/>
            <person name="May G.D."/>
            <person name="Shapiro H."/>
            <person name="Ma J."/>
            <person name="Bustamante C.D."/>
            <person name="Schnell R.J."/>
            <person name="Main D."/>
            <person name="Gilbert D."/>
            <person name="Parida L."/>
            <person name="Kuhn D.N."/>
        </authorList>
    </citation>
    <scope>NUCLEOTIDE SEQUENCE [LARGE SCALE GENOMIC DNA]</scope>
    <source>
        <strain evidence="3">cv. Matina 1-6</strain>
    </source>
</reference>
<dbReference type="AlphaFoldDB" id="A0A061EHK4"/>
<gene>
    <name evidence="2" type="ORF">TCM_019108</name>
</gene>
<feature type="transmembrane region" description="Helical" evidence="1">
    <location>
        <begin position="57"/>
        <end position="77"/>
    </location>
</feature>
<evidence type="ECO:0000313" key="3">
    <source>
        <dbReference type="Proteomes" id="UP000026915"/>
    </source>
</evidence>
<dbReference type="EMBL" id="CM001882">
    <property type="protein sequence ID" value="EOY03892.1"/>
    <property type="molecule type" value="Genomic_DNA"/>
</dbReference>
<proteinExistence type="predicted"/>
<name>A0A061EHK4_THECC</name>
<keyword evidence="1" id="KW-0812">Transmembrane</keyword>
<keyword evidence="1" id="KW-1133">Transmembrane helix</keyword>
<keyword evidence="3" id="KW-1185">Reference proteome</keyword>
<dbReference type="HOGENOM" id="CLU_2390423_0_0_1"/>
<organism evidence="2 3">
    <name type="scientific">Theobroma cacao</name>
    <name type="common">Cacao</name>
    <name type="synonym">Cocoa</name>
    <dbReference type="NCBI Taxonomy" id="3641"/>
    <lineage>
        <taxon>Eukaryota</taxon>
        <taxon>Viridiplantae</taxon>
        <taxon>Streptophyta</taxon>
        <taxon>Embryophyta</taxon>
        <taxon>Tracheophyta</taxon>
        <taxon>Spermatophyta</taxon>
        <taxon>Magnoliopsida</taxon>
        <taxon>eudicotyledons</taxon>
        <taxon>Gunneridae</taxon>
        <taxon>Pentapetalae</taxon>
        <taxon>rosids</taxon>
        <taxon>malvids</taxon>
        <taxon>Malvales</taxon>
        <taxon>Malvaceae</taxon>
        <taxon>Byttnerioideae</taxon>
        <taxon>Theobroma</taxon>
    </lineage>
</organism>
<protein>
    <submittedName>
        <fullName evidence="2">Uncharacterized protein</fullName>
    </submittedName>
</protein>
<dbReference type="Proteomes" id="UP000026915">
    <property type="component" value="Chromosome 4"/>
</dbReference>
<dbReference type="Gramene" id="EOY03892">
    <property type="protein sequence ID" value="EOY03892"/>
    <property type="gene ID" value="TCM_019108"/>
</dbReference>